<accession>A0A081NGK6</accession>
<dbReference type="RefSeq" id="WP_034837995.1">
    <property type="nucleotide sequence ID" value="NZ_JOKH01000003.1"/>
</dbReference>
<sequence length="109" mass="12335">MDKWINQLKNGFNQVKATFFEQRDGAAISPFKAILGIVILTGVFVLMLPLIMLIFMVQMGLILVGMVAVLFMGTRKQTGLWPREEKLVNPEPEPAETDQQAEHDQKKHP</sequence>
<evidence type="ECO:0000313" key="4">
    <source>
        <dbReference type="Proteomes" id="UP000028073"/>
    </source>
</evidence>
<gene>
    <name evidence="3" type="ORF">GZ78_17750</name>
</gene>
<evidence type="ECO:0000256" key="2">
    <source>
        <dbReference type="SAM" id="Phobius"/>
    </source>
</evidence>
<dbReference type="OrthoDB" id="9835628at2"/>
<evidence type="ECO:0000313" key="3">
    <source>
        <dbReference type="EMBL" id="KEQ17579.1"/>
    </source>
</evidence>
<dbReference type="EMBL" id="JOKH01000003">
    <property type="protein sequence ID" value="KEQ17579.1"/>
    <property type="molecule type" value="Genomic_DNA"/>
</dbReference>
<comment type="caution">
    <text evidence="3">The sequence shown here is derived from an EMBL/GenBank/DDBJ whole genome shotgun (WGS) entry which is preliminary data.</text>
</comment>
<feature type="compositionally biased region" description="Basic and acidic residues" evidence="1">
    <location>
        <begin position="100"/>
        <end position="109"/>
    </location>
</feature>
<feature type="region of interest" description="Disordered" evidence="1">
    <location>
        <begin position="82"/>
        <end position="109"/>
    </location>
</feature>
<evidence type="ECO:0000256" key="1">
    <source>
        <dbReference type="SAM" id="MobiDB-lite"/>
    </source>
</evidence>
<keyword evidence="2" id="KW-0472">Membrane</keyword>
<dbReference type="Proteomes" id="UP000028073">
    <property type="component" value="Unassembled WGS sequence"/>
</dbReference>
<keyword evidence="2" id="KW-0812">Transmembrane</keyword>
<keyword evidence="4" id="KW-1185">Reference proteome</keyword>
<protein>
    <submittedName>
        <fullName evidence="3">Uncharacterized protein</fullName>
    </submittedName>
</protein>
<feature type="transmembrane region" description="Helical" evidence="2">
    <location>
        <begin position="53"/>
        <end position="73"/>
    </location>
</feature>
<feature type="transmembrane region" description="Helical" evidence="2">
    <location>
        <begin position="26"/>
        <end position="47"/>
    </location>
</feature>
<dbReference type="AlphaFoldDB" id="A0A081NGK6"/>
<keyword evidence="2" id="KW-1133">Transmembrane helix</keyword>
<organism evidence="3 4">
    <name type="scientific">Endozoicomonas numazuensis</name>
    <dbReference type="NCBI Taxonomy" id="1137799"/>
    <lineage>
        <taxon>Bacteria</taxon>
        <taxon>Pseudomonadati</taxon>
        <taxon>Pseudomonadota</taxon>
        <taxon>Gammaproteobacteria</taxon>
        <taxon>Oceanospirillales</taxon>
        <taxon>Endozoicomonadaceae</taxon>
        <taxon>Endozoicomonas</taxon>
    </lineage>
</organism>
<proteinExistence type="predicted"/>
<reference evidence="3 4" key="1">
    <citation type="submission" date="2014-06" db="EMBL/GenBank/DDBJ databases">
        <title>Whole Genome Sequences of Three Symbiotic Endozoicomonas Bacteria.</title>
        <authorList>
            <person name="Neave M.J."/>
            <person name="Apprill A."/>
            <person name="Voolstra C.R."/>
        </authorList>
    </citation>
    <scope>NUCLEOTIDE SEQUENCE [LARGE SCALE GENOMIC DNA]</scope>
    <source>
        <strain evidence="3 4">DSM 25634</strain>
    </source>
</reference>
<name>A0A081NGK6_9GAMM</name>